<dbReference type="InterPro" id="IPR012951">
    <property type="entry name" value="BBE"/>
</dbReference>
<dbReference type="AlphaFoldDB" id="A0A9W9JCI6"/>
<organism evidence="2 3">
    <name type="scientific">Penicillium cf. viridicatum</name>
    <dbReference type="NCBI Taxonomy" id="2972119"/>
    <lineage>
        <taxon>Eukaryota</taxon>
        <taxon>Fungi</taxon>
        <taxon>Dikarya</taxon>
        <taxon>Ascomycota</taxon>
        <taxon>Pezizomycotina</taxon>
        <taxon>Eurotiomycetes</taxon>
        <taxon>Eurotiomycetidae</taxon>
        <taxon>Eurotiales</taxon>
        <taxon>Aspergillaceae</taxon>
        <taxon>Penicillium</taxon>
    </lineage>
</organism>
<dbReference type="Proteomes" id="UP001150942">
    <property type="component" value="Unassembled WGS sequence"/>
</dbReference>
<dbReference type="OrthoDB" id="9983560at2759"/>
<protein>
    <submittedName>
        <fullName evidence="2">FAD linked oxidase N-terminal</fullName>
    </submittedName>
</protein>
<evidence type="ECO:0000313" key="3">
    <source>
        <dbReference type="Proteomes" id="UP001150942"/>
    </source>
</evidence>
<dbReference type="EMBL" id="JAPQKQ010000006">
    <property type="protein sequence ID" value="KAJ5193461.1"/>
    <property type="molecule type" value="Genomic_DNA"/>
</dbReference>
<feature type="domain" description="Berberine/berberine-like" evidence="1">
    <location>
        <begin position="8"/>
        <end position="43"/>
    </location>
</feature>
<evidence type="ECO:0000259" key="1">
    <source>
        <dbReference type="Pfam" id="PF08031"/>
    </source>
</evidence>
<proteinExistence type="predicted"/>
<dbReference type="GO" id="GO:0050660">
    <property type="term" value="F:flavin adenine dinucleotide binding"/>
    <property type="evidence" value="ECO:0007669"/>
    <property type="project" value="InterPro"/>
</dbReference>
<dbReference type="Pfam" id="PF08031">
    <property type="entry name" value="BBE"/>
    <property type="match status" value="1"/>
</dbReference>
<accession>A0A9W9JCI6</accession>
<reference evidence="2" key="2">
    <citation type="journal article" date="2023" name="IMA Fungus">
        <title>Comparative genomic study of the Penicillium genus elucidates a diverse pangenome and 15 lateral gene transfer events.</title>
        <authorList>
            <person name="Petersen C."/>
            <person name="Sorensen T."/>
            <person name="Nielsen M.R."/>
            <person name="Sondergaard T.E."/>
            <person name="Sorensen J.L."/>
            <person name="Fitzpatrick D.A."/>
            <person name="Frisvad J.C."/>
            <person name="Nielsen K.L."/>
        </authorList>
    </citation>
    <scope>NUCLEOTIDE SEQUENCE</scope>
    <source>
        <strain evidence="2">IBT 20477</strain>
    </source>
</reference>
<comment type="caution">
    <text evidence="2">The sequence shown here is derived from an EMBL/GenBank/DDBJ whole genome shotgun (WGS) entry which is preliminary data.</text>
</comment>
<name>A0A9W9JCI6_9EURO</name>
<reference evidence="2" key="1">
    <citation type="submission" date="2022-11" db="EMBL/GenBank/DDBJ databases">
        <authorList>
            <person name="Petersen C."/>
        </authorList>
    </citation>
    <scope>NUCLEOTIDE SEQUENCE</scope>
    <source>
        <strain evidence="2">IBT 20477</strain>
    </source>
</reference>
<keyword evidence="3" id="KW-1185">Reference proteome</keyword>
<sequence>MKILPFADRNDPLWATNFYGTNYVPLALIKEKYDPRSIFYCPTCVGSSSWFQRHLDGAAYGPLCPTRL</sequence>
<dbReference type="GO" id="GO:0016491">
    <property type="term" value="F:oxidoreductase activity"/>
    <property type="evidence" value="ECO:0007669"/>
    <property type="project" value="InterPro"/>
</dbReference>
<gene>
    <name evidence="2" type="ORF">N7449_009603</name>
</gene>
<evidence type="ECO:0000313" key="2">
    <source>
        <dbReference type="EMBL" id="KAJ5193461.1"/>
    </source>
</evidence>